<dbReference type="EMBL" id="CAXAMN010027545">
    <property type="protein sequence ID" value="CAK9111352.1"/>
    <property type="molecule type" value="Genomic_DNA"/>
</dbReference>
<dbReference type="PROSITE" id="PS50994">
    <property type="entry name" value="INTEGRASE"/>
    <property type="match status" value="1"/>
</dbReference>
<evidence type="ECO:0000259" key="2">
    <source>
        <dbReference type="PROSITE" id="PS50994"/>
    </source>
</evidence>
<dbReference type="InterPro" id="IPR036397">
    <property type="entry name" value="RNaseH_sf"/>
</dbReference>
<feature type="domain" description="Integrase catalytic" evidence="2">
    <location>
        <begin position="1"/>
        <end position="100"/>
    </location>
</feature>
<dbReference type="SUPFAM" id="SSF53098">
    <property type="entry name" value="Ribonuclease H-like"/>
    <property type="match status" value="1"/>
</dbReference>
<dbReference type="Gene3D" id="3.30.420.10">
    <property type="entry name" value="Ribonuclease H-like superfamily/Ribonuclease H"/>
    <property type="match status" value="1"/>
</dbReference>
<comment type="caution">
    <text evidence="4">The sequence shown here is derived from an EMBL/GenBank/DDBJ whole genome shotgun (WGS) entry which is preliminary data.</text>
</comment>
<reference evidence="4 5" key="1">
    <citation type="submission" date="2024-02" db="EMBL/GenBank/DDBJ databases">
        <authorList>
            <person name="Chen Y."/>
            <person name="Shah S."/>
            <person name="Dougan E. K."/>
            <person name="Thang M."/>
            <person name="Chan C."/>
        </authorList>
    </citation>
    <scope>NUCLEOTIDE SEQUENCE [LARGE SCALE GENOMIC DNA]</scope>
</reference>
<evidence type="ECO:0000313" key="5">
    <source>
        <dbReference type="Proteomes" id="UP001642484"/>
    </source>
</evidence>
<evidence type="ECO:0000256" key="1">
    <source>
        <dbReference type="SAM" id="MobiDB-lite"/>
    </source>
</evidence>
<dbReference type="Proteomes" id="UP001642484">
    <property type="component" value="Unassembled WGS sequence"/>
</dbReference>
<feature type="region of interest" description="Disordered" evidence="1">
    <location>
        <begin position="303"/>
        <end position="346"/>
    </location>
</feature>
<sequence>MGVPQRLYTDLGKEFCAAFQDGAELDDTIVEPSALEMPTQRSITERSGKTFKEVLTKAMETYAVQNDSEWRDLVDIVNMTVNRLTNKSGFSPAQRLLGYTPKMPGSLQFLSQEEQKERNWATRGDLQMQRAQTMRHIVKAAPEQLRHASEEEQTSLSSWMEGLSNLRHIMSEEPKAGYIDLTKEYNADEMDQEMEEIGLPPEEQFMKKPRYKVDGKTPLKEVEERPEEDGWMWNEQKGILTRFHLQLRQQSFRPTDTSDCPIDYNKLQGHRRTTMYFEDGNIVETVDDWRTDNPTQTRRWKGRTEFQLDPTPLPWDHETPKIEGTSTAEEPQDQKEQQDMGEEQSIHVHKREKFLKAIKKEIDNNINTGAYEILTPEESEEVRNEVISGLDIMFNLDIYCFIQELTPMDHNYMTL</sequence>
<name>A0ABP0SG49_9DINO</name>
<proteinExistence type="predicted"/>
<feature type="non-terminal residue" evidence="4">
    <location>
        <position position="415"/>
    </location>
</feature>
<organism evidence="4 5">
    <name type="scientific">Durusdinium trenchii</name>
    <dbReference type="NCBI Taxonomy" id="1381693"/>
    <lineage>
        <taxon>Eukaryota</taxon>
        <taxon>Sar</taxon>
        <taxon>Alveolata</taxon>
        <taxon>Dinophyceae</taxon>
        <taxon>Suessiales</taxon>
        <taxon>Symbiodiniaceae</taxon>
        <taxon>Durusdinium</taxon>
    </lineage>
</organism>
<dbReference type="InterPro" id="IPR012337">
    <property type="entry name" value="RNaseH-like_sf"/>
</dbReference>
<keyword evidence="5" id="KW-1185">Reference proteome</keyword>
<accession>A0ABP0SG49</accession>
<evidence type="ECO:0000313" key="4">
    <source>
        <dbReference type="EMBL" id="CAK9111352.1"/>
    </source>
</evidence>
<gene>
    <name evidence="3" type="ORF">CCMP2556_LOCUS51688</name>
    <name evidence="4" type="ORF">CCMP2556_LOCUS51689</name>
</gene>
<dbReference type="EMBL" id="CAXAMN010027544">
    <property type="protein sequence ID" value="CAK9111350.1"/>
    <property type="molecule type" value="Genomic_DNA"/>
</dbReference>
<protein>
    <recommendedName>
        <fullName evidence="2">Integrase catalytic domain-containing protein</fullName>
    </recommendedName>
</protein>
<dbReference type="InterPro" id="IPR001584">
    <property type="entry name" value="Integrase_cat-core"/>
</dbReference>
<evidence type="ECO:0000313" key="3">
    <source>
        <dbReference type="EMBL" id="CAK9111350.1"/>
    </source>
</evidence>